<evidence type="ECO:0000313" key="7">
    <source>
        <dbReference type="Proteomes" id="UP000013167"/>
    </source>
</evidence>
<feature type="modified residue" description="4-aspartylphosphate" evidence="3">
    <location>
        <position position="84"/>
    </location>
</feature>
<evidence type="ECO:0000313" key="6">
    <source>
        <dbReference type="EMBL" id="CCH70123.1"/>
    </source>
</evidence>
<dbReference type="Gene3D" id="3.40.50.2300">
    <property type="match status" value="1"/>
</dbReference>
<dbReference type="Pfam" id="PF00072">
    <property type="entry name" value="Response_reg"/>
    <property type="match status" value="1"/>
</dbReference>
<dbReference type="InterPro" id="IPR001789">
    <property type="entry name" value="Sig_transdc_resp-reg_receiver"/>
</dbReference>
<dbReference type="SUPFAM" id="SSF52172">
    <property type="entry name" value="CheY-like"/>
    <property type="match status" value="1"/>
</dbReference>
<dbReference type="InterPro" id="IPR039420">
    <property type="entry name" value="WalR-like"/>
</dbReference>
<keyword evidence="1 3" id="KW-0597">Phosphoprotein</keyword>
<gene>
    <name evidence="6" type="primary">yfiK</name>
    <name evidence="6" type="ORF">BN10_520024</name>
</gene>
<dbReference type="InterPro" id="IPR016032">
    <property type="entry name" value="Sig_transdc_resp-reg_C-effctor"/>
</dbReference>
<comment type="caution">
    <text evidence="6">The sequence shown here is derived from an EMBL/GenBank/DDBJ whole genome shotgun (WGS) entry which is preliminary data.</text>
</comment>
<dbReference type="PROSITE" id="PS50110">
    <property type="entry name" value="RESPONSE_REGULATORY"/>
    <property type="match status" value="1"/>
</dbReference>
<dbReference type="PANTHER" id="PTHR43214:SF37">
    <property type="entry name" value="TRANSCRIPTIONAL REGULATORY PROTEIN YDFI"/>
    <property type="match status" value="1"/>
</dbReference>
<reference evidence="6 7" key="1">
    <citation type="journal article" date="2013" name="ISME J.">
        <title>A metabolic model for members of the genus Tetrasphaera involved in enhanced biological phosphorus removal.</title>
        <authorList>
            <person name="Kristiansen R."/>
            <person name="Nguyen H.T.T."/>
            <person name="Saunders A.M."/>
            <person name="Nielsen J.L."/>
            <person name="Wimmer R."/>
            <person name="Le V.Q."/>
            <person name="McIlroy S.J."/>
            <person name="Petrovski S."/>
            <person name="Seviour R.J."/>
            <person name="Calteau A."/>
            <person name="Nielsen K.L."/>
            <person name="Nielsen P.H."/>
        </authorList>
    </citation>
    <scope>NUCLEOTIDE SEQUENCE [LARGE SCALE GENOMIC DNA]</scope>
    <source>
        <strain evidence="6 7">Lp2</strain>
    </source>
</reference>
<dbReference type="SMART" id="SM00421">
    <property type="entry name" value="HTH_LUXR"/>
    <property type="match status" value="1"/>
</dbReference>
<dbReference type="CDD" id="cd17535">
    <property type="entry name" value="REC_NarL-like"/>
    <property type="match status" value="1"/>
</dbReference>
<evidence type="ECO:0000259" key="5">
    <source>
        <dbReference type="PROSITE" id="PS50110"/>
    </source>
</evidence>
<dbReference type="PRINTS" id="PR00038">
    <property type="entry name" value="HTHLUXR"/>
</dbReference>
<dbReference type="InterPro" id="IPR058245">
    <property type="entry name" value="NreC/VraR/RcsB-like_REC"/>
</dbReference>
<dbReference type="EMBL" id="CAIZ01000122">
    <property type="protein sequence ID" value="CCH70123.1"/>
    <property type="molecule type" value="Genomic_DNA"/>
</dbReference>
<dbReference type="Pfam" id="PF00196">
    <property type="entry name" value="GerE"/>
    <property type="match status" value="1"/>
</dbReference>
<accession>N0DZQ4</accession>
<evidence type="ECO:0000256" key="1">
    <source>
        <dbReference type="ARBA" id="ARBA00022553"/>
    </source>
</evidence>
<feature type="domain" description="Response regulatory" evidence="5">
    <location>
        <begin position="33"/>
        <end position="149"/>
    </location>
</feature>
<sequence length="246" mass="26959">MPKKRHPDLASSAVRASMVAVNAVPPVGIDRLRVLVADDHDLYRRGMQVVLGQEDDLEVVGEGRNGAEAVDLAVELVPDVVLMDVRMPVLTGIQACGRIKDLVPSAKILMLTMSDEEADLFDALRAGASGYLLKDEPAEAVIDGIRAVHAGHSMIPPQMAAMLVTEFGRLSRKAKERERGPKLTDREIEVLRLVARGAANKEIAKTLFISENTVKNHIRNILDKLQMHSRVAAAMYAMRTNLLDQD</sequence>
<dbReference type="InterPro" id="IPR011006">
    <property type="entry name" value="CheY-like_superfamily"/>
</dbReference>
<dbReference type="OrthoDB" id="9808843at2"/>
<dbReference type="SMART" id="SM00448">
    <property type="entry name" value="REC"/>
    <property type="match status" value="1"/>
</dbReference>
<keyword evidence="7" id="KW-1185">Reference proteome</keyword>
<evidence type="ECO:0000259" key="4">
    <source>
        <dbReference type="PROSITE" id="PS50043"/>
    </source>
</evidence>
<protein>
    <submittedName>
        <fullName evidence="6">Uncharacterized transcriptional regulatory protein yfiK</fullName>
    </submittedName>
</protein>
<evidence type="ECO:0000256" key="3">
    <source>
        <dbReference type="PROSITE-ProRule" id="PRU00169"/>
    </source>
</evidence>
<dbReference type="InterPro" id="IPR000792">
    <property type="entry name" value="Tscrpt_reg_LuxR_C"/>
</dbReference>
<dbReference type="PROSITE" id="PS50043">
    <property type="entry name" value="HTH_LUXR_2"/>
    <property type="match status" value="1"/>
</dbReference>
<keyword evidence="2" id="KW-0238">DNA-binding</keyword>
<dbReference type="CDD" id="cd06170">
    <property type="entry name" value="LuxR_C_like"/>
    <property type="match status" value="1"/>
</dbReference>
<dbReference type="HOGENOM" id="CLU_000445_90_10_11"/>
<dbReference type="GO" id="GO:0003677">
    <property type="term" value="F:DNA binding"/>
    <property type="evidence" value="ECO:0007669"/>
    <property type="project" value="UniProtKB-KW"/>
</dbReference>
<proteinExistence type="predicted"/>
<dbReference type="SUPFAM" id="SSF46894">
    <property type="entry name" value="C-terminal effector domain of the bipartite response regulators"/>
    <property type="match status" value="1"/>
</dbReference>
<dbReference type="AlphaFoldDB" id="N0DZQ4"/>
<feature type="domain" description="HTH luxR-type" evidence="4">
    <location>
        <begin position="176"/>
        <end position="241"/>
    </location>
</feature>
<dbReference type="Proteomes" id="UP000013167">
    <property type="component" value="Unassembled WGS sequence"/>
</dbReference>
<evidence type="ECO:0000256" key="2">
    <source>
        <dbReference type="ARBA" id="ARBA00023125"/>
    </source>
</evidence>
<dbReference type="PROSITE" id="PS00622">
    <property type="entry name" value="HTH_LUXR_1"/>
    <property type="match status" value="1"/>
</dbReference>
<dbReference type="PANTHER" id="PTHR43214">
    <property type="entry name" value="TWO-COMPONENT RESPONSE REGULATOR"/>
    <property type="match status" value="1"/>
</dbReference>
<dbReference type="STRING" id="1193181.BN10_520024"/>
<organism evidence="6 7">
    <name type="scientific">Phycicoccus elongatus Lp2</name>
    <dbReference type="NCBI Taxonomy" id="1193181"/>
    <lineage>
        <taxon>Bacteria</taxon>
        <taxon>Bacillati</taxon>
        <taxon>Actinomycetota</taxon>
        <taxon>Actinomycetes</taxon>
        <taxon>Micrococcales</taxon>
        <taxon>Intrasporangiaceae</taxon>
        <taxon>Phycicoccus</taxon>
    </lineage>
</organism>
<name>N0DZQ4_9MICO</name>
<dbReference type="eggNOG" id="COG2197">
    <property type="taxonomic scope" value="Bacteria"/>
</dbReference>
<dbReference type="GO" id="GO:0006355">
    <property type="term" value="P:regulation of DNA-templated transcription"/>
    <property type="evidence" value="ECO:0007669"/>
    <property type="project" value="InterPro"/>
</dbReference>
<dbReference type="GO" id="GO:0000160">
    <property type="term" value="P:phosphorelay signal transduction system"/>
    <property type="evidence" value="ECO:0007669"/>
    <property type="project" value="InterPro"/>
</dbReference>